<dbReference type="Gene3D" id="3.30.200.20">
    <property type="entry name" value="Phosphorylase Kinase, domain 1"/>
    <property type="match status" value="1"/>
</dbReference>
<dbReference type="OMA" id="HSITEYQ"/>
<evidence type="ECO:0000259" key="15">
    <source>
        <dbReference type="PROSITE" id="PS50011"/>
    </source>
</evidence>
<evidence type="ECO:0000313" key="16">
    <source>
        <dbReference type="EnsemblPlants" id="cds.novel_model_3405_5bd9a17a"/>
    </source>
</evidence>
<keyword evidence="2" id="KW-0723">Serine/threonine-protein kinase</keyword>
<keyword evidence="17" id="KW-1185">Reference proteome</keyword>
<evidence type="ECO:0000256" key="9">
    <source>
        <dbReference type="ARBA" id="ARBA00022989"/>
    </source>
</evidence>
<feature type="transmembrane region" description="Helical" evidence="13">
    <location>
        <begin position="311"/>
        <end position="332"/>
    </location>
</feature>
<evidence type="ECO:0000256" key="12">
    <source>
        <dbReference type="PROSITE-ProRule" id="PRU10141"/>
    </source>
</evidence>
<keyword evidence="7" id="KW-0418">Kinase</keyword>
<gene>
    <name evidence="16" type="primary">LOC115711449</name>
</gene>
<name>A0A803QZX5_CANSA</name>
<keyword evidence="4 13" id="KW-0812">Transmembrane</keyword>
<dbReference type="EnsemblPlants" id="novel_model_3405_5bd9a17a">
    <property type="protein sequence ID" value="cds.novel_model_3405_5bd9a17a"/>
    <property type="gene ID" value="novel_gene_1809_5bd9a17a"/>
</dbReference>
<dbReference type="EMBL" id="UZAU01000282">
    <property type="status" value="NOT_ANNOTATED_CDS"/>
    <property type="molecule type" value="Genomic_DNA"/>
</dbReference>
<feature type="domain" description="Protein kinase" evidence="15">
    <location>
        <begin position="370"/>
        <end position="658"/>
    </location>
</feature>
<dbReference type="GO" id="GO:0004674">
    <property type="term" value="F:protein serine/threonine kinase activity"/>
    <property type="evidence" value="ECO:0007669"/>
    <property type="project" value="UniProtKB-KW"/>
</dbReference>
<sequence>MEARNNLTLFILMIITTIFHKTTHSTTSPCFSSCGNIHNITFPFRLDTDSPSCVSTGLYHSNKAFVLSCKNNHTTILKNNGRSYYHVEAINYNNYTIRLVDPNIQKGNCSSIPTSYSSSNTLPSPFELQITFRKGERFWSTNFVTYPTSERVLFLSCENKVYNNSLYIDTAPCINTSDLSGNPKTRFLYVAYASGFKYSDLVESCQIYQTALVSSKKDRNYTMMTMSYQDVHDEFSYGFEASWLRILQKNVEENFCYISESYNKGYCLYRYCRALKLARNLVCRFWFIFEKRLMVSTVHLTDFICLRWRNVVLILAPRTIIGLLFLIGLIIYKWKRRHLSIYKGIEEYLQRQNNLLPIRYSYLDILNMTKFFKIKLGEGGFSSVYKGKLRSGHYVAVKMLSKSKTSGEDFINEVATIGRIHHVNVVRLVGFCVEGSKRALVYEFMPNGSLNSHIFIGCKERNNSISDEKIFDISLGIARGIEYLHQGCDMQILHFDIKPHNILLDENFTPKVSDFGLARLCPLENNIVLTVVRGTVGYIAPELFYKNIGGVSHKADVYSFGMLLMEMASRRRNLNTQIDHSSQIYFPLWVYDHVDNVGSIELEHTMNGDKEDKKTKKMLIVALWCIQMKPCDRPSISKVIEMLESHVESLEMPPKPFLYPQDSYNIVADTTKKTLNTTCSSSLSYNTN</sequence>
<evidence type="ECO:0000256" key="8">
    <source>
        <dbReference type="ARBA" id="ARBA00022840"/>
    </source>
</evidence>
<dbReference type="PROSITE" id="PS00107">
    <property type="entry name" value="PROTEIN_KINASE_ATP"/>
    <property type="match status" value="1"/>
</dbReference>
<dbReference type="FunFam" id="3.30.200.20:FF:000178">
    <property type="entry name" value="serine/threonine-protein kinase PBS1-like"/>
    <property type="match status" value="1"/>
</dbReference>
<keyword evidence="5 14" id="KW-0732">Signal</keyword>
<organism evidence="16 17">
    <name type="scientific">Cannabis sativa</name>
    <name type="common">Hemp</name>
    <name type="synonym">Marijuana</name>
    <dbReference type="NCBI Taxonomy" id="3483"/>
    <lineage>
        <taxon>Eukaryota</taxon>
        <taxon>Viridiplantae</taxon>
        <taxon>Streptophyta</taxon>
        <taxon>Embryophyta</taxon>
        <taxon>Tracheophyta</taxon>
        <taxon>Spermatophyta</taxon>
        <taxon>Magnoliopsida</taxon>
        <taxon>eudicotyledons</taxon>
        <taxon>Gunneridae</taxon>
        <taxon>Pentapetalae</taxon>
        <taxon>rosids</taxon>
        <taxon>fabids</taxon>
        <taxon>Rosales</taxon>
        <taxon>Cannabaceae</taxon>
        <taxon>Cannabis</taxon>
    </lineage>
</organism>
<proteinExistence type="predicted"/>
<dbReference type="GO" id="GO:0030247">
    <property type="term" value="F:polysaccharide binding"/>
    <property type="evidence" value="ECO:0007669"/>
    <property type="project" value="InterPro"/>
</dbReference>
<evidence type="ECO:0000313" key="17">
    <source>
        <dbReference type="Proteomes" id="UP000596661"/>
    </source>
</evidence>
<keyword evidence="6 12" id="KW-0547">Nucleotide-binding</keyword>
<dbReference type="GO" id="GO:0016020">
    <property type="term" value="C:membrane"/>
    <property type="evidence" value="ECO:0007669"/>
    <property type="project" value="UniProtKB-SubCell"/>
</dbReference>
<dbReference type="FunFam" id="1.10.510.10:FF:000590">
    <property type="entry name" value="PR5-like receptor kinase"/>
    <property type="match status" value="1"/>
</dbReference>
<reference evidence="16" key="2">
    <citation type="submission" date="2021-03" db="UniProtKB">
        <authorList>
            <consortium name="EnsemblPlants"/>
        </authorList>
    </citation>
    <scope>IDENTIFICATION</scope>
</reference>
<accession>A0A803QZX5</accession>
<dbReference type="PANTHER" id="PTHR27009">
    <property type="entry name" value="RUST RESISTANCE KINASE LR10-RELATED"/>
    <property type="match status" value="1"/>
</dbReference>
<dbReference type="InterPro" id="IPR025287">
    <property type="entry name" value="WAK_GUB"/>
</dbReference>
<dbReference type="InterPro" id="IPR011009">
    <property type="entry name" value="Kinase-like_dom_sf"/>
</dbReference>
<evidence type="ECO:0000256" key="14">
    <source>
        <dbReference type="SAM" id="SignalP"/>
    </source>
</evidence>
<dbReference type="OrthoDB" id="10252171at2759"/>
<evidence type="ECO:0000256" key="1">
    <source>
        <dbReference type="ARBA" id="ARBA00004479"/>
    </source>
</evidence>
<keyword evidence="9 13" id="KW-1133">Transmembrane helix</keyword>
<evidence type="ECO:0000256" key="7">
    <source>
        <dbReference type="ARBA" id="ARBA00022777"/>
    </source>
</evidence>
<dbReference type="Pfam" id="PF13947">
    <property type="entry name" value="GUB_WAK_bind"/>
    <property type="match status" value="1"/>
</dbReference>
<dbReference type="Gene3D" id="1.10.510.10">
    <property type="entry name" value="Transferase(Phosphotransferase) domain 1"/>
    <property type="match status" value="1"/>
</dbReference>
<comment type="subcellular location">
    <subcellularLocation>
        <location evidence="1">Membrane</location>
        <topology evidence="1">Single-pass type I membrane protein</topology>
    </subcellularLocation>
</comment>
<evidence type="ECO:0000256" key="10">
    <source>
        <dbReference type="ARBA" id="ARBA00023136"/>
    </source>
</evidence>
<dbReference type="InterPro" id="IPR008271">
    <property type="entry name" value="Ser/Thr_kinase_AS"/>
</dbReference>
<evidence type="ECO:0000256" key="3">
    <source>
        <dbReference type="ARBA" id="ARBA00022679"/>
    </source>
</evidence>
<dbReference type="AlphaFoldDB" id="A0A803QZX5"/>
<feature type="chain" id="PRO_5031391980" description="Protein kinase domain-containing protein" evidence="14">
    <location>
        <begin position="26"/>
        <end position="688"/>
    </location>
</feature>
<evidence type="ECO:0000256" key="13">
    <source>
        <dbReference type="SAM" id="Phobius"/>
    </source>
</evidence>
<protein>
    <recommendedName>
        <fullName evidence="15">Protein kinase domain-containing protein</fullName>
    </recommendedName>
</protein>
<dbReference type="InterPro" id="IPR000719">
    <property type="entry name" value="Prot_kinase_dom"/>
</dbReference>
<evidence type="ECO:0000256" key="6">
    <source>
        <dbReference type="ARBA" id="ARBA00022741"/>
    </source>
</evidence>
<evidence type="ECO:0000256" key="4">
    <source>
        <dbReference type="ARBA" id="ARBA00022692"/>
    </source>
</evidence>
<reference evidence="16" key="1">
    <citation type="submission" date="2018-11" db="EMBL/GenBank/DDBJ databases">
        <authorList>
            <person name="Grassa J C."/>
        </authorList>
    </citation>
    <scope>NUCLEOTIDE SEQUENCE [LARGE SCALE GENOMIC DNA]</scope>
</reference>
<evidence type="ECO:0000256" key="2">
    <source>
        <dbReference type="ARBA" id="ARBA00022527"/>
    </source>
</evidence>
<dbReference type="Proteomes" id="UP000596661">
    <property type="component" value="Chromosome 3"/>
</dbReference>
<dbReference type="Gramene" id="novel_model_3405_5bd9a17a">
    <property type="protein sequence ID" value="cds.novel_model_3405_5bd9a17a"/>
    <property type="gene ID" value="novel_gene_1809_5bd9a17a"/>
</dbReference>
<keyword evidence="3" id="KW-0808">Transferase</keyword>
<evidence type="ECO:0000256" key="5">
    <source>
        <dbReference type="ARBA" id="ARBA00022729"/>
    </source>
</evidence>
<dbReference type="InterPro" id="IPR045874">
    <property type="entry name" value="LRK10/LRL21-25-like"/>
</dbReference>
<keyword evidence="11" id="KW-0325">Glycoprotein</keyword>
<feature type="binding site" evidence="12">
    <location>
        <position position="398"/>
    </location>
    <ligand>
        <name>ATP</name>
        <dbReference type="ChEBI" id="CHEBI:30616"/>
    </ligand>
</feature>
<dbReference type="PROSITE" id="PS00108">
    <property type="entry name" value="PROTEIN_KINASE_ST"/>
    <property type="match status" value="1"/>
</dbReference>
<dbReference type="GO" id="GO:0005524">
    <property type="term" value="F:ATP binding"/>
    <property type="evidence" value="ECO:0007669"/>
    <property type="project" value="UniProtKB-UniRule"/>
</dbReference>
<evidence type="ECO:0000256" key="11">
    <source>
        <dbReference type="ARBA" id="ARBA00023180"/>
    </source>
</evidence>
<dbReference type="PROSITE" id="PS50011">
    <property type="entry name" value="PROTEIN_KINASE_DOM"/>
    <property type="match status" value="1"/>
</dbReference>
<dbReference type="SMART" id="SM00220">
    <property type="entry name" value="S_TKc"/>
    <property type="match status" value="1"/>
</dbReference>
<feature type="signal peptide" evidence="14">
    <location>
        <begin position="1"/>
        <end position="25"/>
    </location>
</feature>
<keyword evidence="10 13" id="KW-0472">Membrane</keyword>
<dbReference type="InterPro" id="IPR017441">
    <property type="entry name" value="Protein_kinase_ATP_BS"/>
</dbReference>
<keyword evidence="8 12" id="KW-0067">ATP-binding</keyword>
<dbReference type="Pfam" id="PF00069">
    <property type="entry name" value="Pkinase"/>
    <property type="match status" value="1"/>
</dbReference>
<dbReference type="SUPFAM" id="SSF56112">
    <property type="entry name" value="Protein kinase-like (PK-like)"/>
    <property type="match status" value="1"/>
</dbReference>